<accession>A0A2U8DST3</accession>
<gene>
    <name evidence="2" type="ORF">B9W14_15350</name>
</gene>
<protein>
    <submittedName>
        <fullName evidence="2">Uncharacterized protein</fullName>
    </submittedName>
</protein>
<dbReference type="KEGG" id="cdrk:B9W14_15350"/>
<dbReference type="AlphaFoldDB" id="A0A2U8DST3"/>
<dbReference type="OrthoDB" id="1898509at2"/>
<evidence type="ECO:0000313" key="3">
    <source>
        <dbReference type="Proteomes" id="UP000244910"/>
    </source>
</evidence>
<feature type="region of interest" description="Disordered" evidence="1">
    <location>
        <begin position="138"/>
        <end position="181"/>
    </location>
</feature>
<dbReference type="RefSeq" id="WP_052037816.1">
    <property type="nucleotide sequence ID" value="NZ_CP020953.1"/>
</dbReference>
<keyword evidence="3" id="KW-1185">Reference proteome</keyword>
<dbReference type="EMBL" id="CP020953">
    <property type="protein sequence ID" value="AWI05817.1"/>
    <property type="molecule type" value="Genomic_DNA"/>
</dbReference>
<evidence type="ECO:0000313" key="2">
    <source>
        <dbReference type="EMBL" id="AWI05817.1"/>
    </source>
</evidence>
<feature type="compositionally biased region" description="Polar residues" evidence="1">
    <location>
        <begin position="1"/>
        <end position="28"/>
    </location>
</feature>
<feature type="compositionally biased region" description="Polar residues" evidence="1">
    <location>
        <begin position="161"/>
        <end position="181"/>
    </location>
</feature>
<feature type="compositionally biased region" description="Polar residues" evidence="1">
    <location>
        <begin position="138"/>
        <end position="151"/>
    </location>
</feature>
<name>A0A2U8DST3_9CLOT</name>
<organism evidence="2 3">
    <name type="scientific">Clostridium drakei</name>
    <dbReference type="NCBI Taxonomy" id="332101"/>
    <lineage>
        <taxon>Bacteria</taxon>
        <taxon>Bacillati</taxon>
        <taxon>Bacillota</taxon>
        <taxon>Clostridia</taxon>
        <taxon>Eubacteriales</taxon>
        <taxon>Clostridiaceae</taxon>
        <taxon>Clostridium</taxon>
    </lineage>
</organism>
<feature type="region of interest" description="Disordered" evidence="1">
    <location>
        <begin position="1"/>
        <end position="45"/>
    </location>
</feature>
<evidence type="ECO:0000256" key="1">
    <source>
        <dbReference type="SAM" id="MobiDB-lite"/>
    </source>
</evidence>
<proteinExistence type="predicted"/>
<sequence length="181" mass="19270">MSTVNSTSNSYNLYTQNSTQISNSQGQTKVHHHHKKAESQNSPQFSKEGLQALSEANQDATGTTPKSPLDSLVASGTITQDQENSIKSAFRSAKQASLSGAYSSTPANPISSLVANGTITQDQADAIKNSLQSIVQAKQGTQQVSGSQGNTRIHHHHHHVQQMQGTEESSQTTPQSADSSK</sequence>
<dbReference type="Proteomes" id="UP000244910">
    <property type="component" value="Chromosome"/>
</dbReference>
<reference evidence="3" key="1">
    <citation type="submission" date="2017-04" db="EMBL/GenBank/DDBJ databases">
        <authorList>
            <person name="Song Y."/>
            <person name="Cho B.-K."/>
        </authorList>
    </citation>
    <scope>NUCLEOTIDE SEQUENCE [LARGE SCALE GENOMIC DNA]</scope>
    <source>
        <strain evidence="3">SL1</strain>
    </source>
</reference>